<reference evidence="2" key="1">
    <citation type="submission" date="2010-12" db="EMBL/GenBank/DDBJ databases">
        <title>Complete sequence of Bacillus cellulosilyticus DSM 2522.</title>
        <authorList>
            <consortium name="US DOE Joint Genome Institute"/>
            <person name="Lucas S."/>
            <person name="Copeland A."/>
            <person name="Lapidus A."/>
            <person name="Cheng J.-F."/>
            <person name="Bruce D."/>
            <person name="Goodwin L."/>
            <person name="Pitluck S."/>
            <person name="Chertkov O."/>
            <person name="Detter J.C."/>
            <person name="Han C."/>
            <person name="Tapia R."/>
            <person name="Land M."/>
            <person name="Hauser L."/>
            <person name="Jeffries C."/>
            <person name="Kyrpides N."/>
            <person name="Ivanova N."/>
            <person name="Mikhailova N."/>
            <person name="Brumm P."/>
            <person name="Mead D."/>
            <person name="Woyke T."/>
        </authorList>
    </citation>
    <scope>NUCLEOTIDE SEQUENCE [LARGE SCALE GENOMIC DNA]</scope>
    <source>
        <strain evidence="2">DSM 2522</strain>
    </source>
</reference>
<dbReference type="SUPFAM" id="SSF51430">
    <property type="entry name" value="NAD(P)-linked oxidoreductase"/>
    <property type="match status" value="1"/>
</dbReference>
<dbReference type="STRING" id="649639.Bcell_0578"/>
<dbReference type="KEGG" id="bco:Bcell_0578"/>
<dbReference type="CDD" id="cd19086">
    <property type="entry name" value="AKR_AKR11C1"/>
    <property type="match status" value="1"/>
</dbReference>
<sequence>MKQRVLGSTGKTISEIGLGSWQLGNAKDWDVMSEKEGIELVHHALSLGCNFFDTAPNYGLGKSEEILGKALKGKRNEVIISSKFGHQDDGSINFDPHEIENSVHKSLKRLQTDYLDTLLLHNPPFEYLNGGSHHFEVLEKLKREGKILSYGASVDSSKEMFQVIETTNSQVMEVMFNIFHQETSEAFKAAKENGIGLIIKVPLDSGWLSGKYGSNSTFTDIRRRWSKDIIERRTNMLKEIKKIVDPSQSLTQSALQFILAHEEVSTIIPGAKNIIQLNENVSASQGMMDETKVEQLKSLWKKHLQNNSLPW</sequence>
<keyword evidence="3" id="KW-1185">Reference proteome</keyword>
<feature type="domain" description="NADP-dependent oxidoreductase" evidence="1">
    <location>
        <begin position="15"/>
        <end position="300"/>
    </location>
</feature>
<dbReference type="InterPro" id="IPR053135">
    <property type="entry name" value="AKR2_Oxidoreductase"/>
</dbReference>
<name>E6TYC2_EVAC2</name>
<dbReference type="AlphaFoldDB" id="E6TYC2"/>
<dbReference type="Pfam" id="PF00248">
    <property type="entry name" value="Aldo_ket_red"/>
    <property type="match status" value="1"/>
</dbReference>
<dbReference type="PANTHER" id="PTHR43312:SF1">
    <property type="entry name" value="NADP-DEPENDENT OXIDOREDUCTASE DOMAIN-CONTAINING PROTEIN"/>
    <property type="match status" value="1"/>
</dbReference>
<evidence type="ECO:0000313" key="3">
    <source>
        <dbReference type="Proteomes" id="UP000001401"/>
    </source>
</evidence>
<dbReference type="InterPro" id="IPR036812">
    <property type="entry name" value="NAD(P)_OxRdtase_dom_sf"/>
</dbReference>
<dbReference type="EMBL" id="CP002394">
    <property type="protein sequence ID" value="ADU28860.1"/>
    <property type="molecule type" value="Genomic_DNA"/>
</dbReference>
<protein>
    <submittedName>
        <fullName evidence="2">Aldo/keto reductase</fullName>
    </submittedName>
</protein>
<dbReference type="RefSeq" id="WP_013487201.1">
    <property type="nucleotide sequence ID" value="NC_014829.1"/>
</dbReference>
<dbReference type="Proteomes" id="UP000001401">
    <property type="component" value="Chromosome"/>
</dbReference>
<organism evidence="2 3">
    <name type="scientific">Evansella cellulosilytica (strain ATCC 21833 / DSM 2522 / FERM P-1141 / JCM 9156 / N-4)</name>
    <name type="common">Bacillus cellulosilyticus</name>
    <dbReference type="NCBI Taxonomy" id="649639"/>
    <lineage>
        <taxon>Bacteria</taxon>
        <taxon>Bacillati</taxon>
        <taxon>Bacillota</taxon>
        <taxon>Bacilli</taxon>
        <taxon>Bacillales</taxon>
        <taxon>Bacillaceae</taxon>
        <taxon>Evansella</taxon>
    </lineage>
</organism>
<dbReference type="InterPro" id="IPR023210">
    <property type="entry name" value="NADP_OxRdtase_dom"/>
</dbReference>
<proteinExistence type="predicted"/>
<dbReference type="PANTHER" id="PTHR43312">
    <property type="entry name" value="D-THREO-ALDOSE 1-DEHYDROGENASE"/>
    <property type="match status" value="1"/>
</dbReference>
<gene>
    <name evidence="2" type="ordered locus">Bcell_0578</name>
</gene>
<evidence type="ECO:0000259" key="1">
    <source>
        <dbReference type="Pfam" id="PF00248"/>
    </source>
</evidence>
<dbReference type="HOGENOM" id="CLU_023205_2_3_9"/>
<dbReference type="OrthoDB" id="9773828at2"/>
<dbReference type="Gene3D" id="3.20.20.100">
    <property type="entry name" value="NADP-dependent oxidoreductase domain"/>
    <property type="match status" value="1"/>
</dbReference>
<dbReference type="eggNOG" id="COG0667">
    <property type="taxonomic scope" value="Bacteria"/>
</dbReference>
<accession>E6TYC2</accession>
<evidence type="ECO:0000313" key="2">
    <source>
        <dbReference type="EMBL" id="ADU28860.1"/>
    </source>
</evidence>